<name>K2RRT0_MACPH</name>
<dbReference type="GO" id="GO:0006820">
    <property type="term" value="P:monoatomic anion transport"/>
    <property type="evidence" value="ECO:0007669"/>
    <property type="project" value="InterPro"/>
</dbReference>
<evidence type="ECO:0000256" key="3">
    <source>
        <dbReference type="ARBA" id="ARBA00022554"/>
    </source>
</evidence>
<feature type="domain" description="Bicarbonate transporter-like transmembrane" evidence="9">
    <location>
        <begin position="73"/>
        <end position="240"/>
    </location>
</feature>
<feature type="transmembrane region" description="Helical" evidence="8">
    <location>
        <begin position="512"/>
        <end position="531"/>
    </location>
</feature>
<feature type="transmembrane region" description="Helical" evidence="8">
    <location>
        <begin position="211"/>
        <end position="229"/>
    </location>
</feature>
<dbReference type="OrthoDB" id="1735926at2759"/>
<feature type="compositionally biased region" description="Basic and acidic residues" evidence="7">
    <location>
        <begin position="646"/>
        <end position="663"/>
    </location>
</feature>
<dbReference type="VEuPathDB" id="FungiDB:MPH_05349"/>
<protein>
    <submittedName>
        <fullName evidence="10">Bicarbonate transporter protein</fullName>
    </submittedName>
</protein>
<feature type="transmembrane region" description="Helical" evidence="8">
    <location>
        <begin position="106"/>
        <end position="124"/>
    </location>
</feature>
<feature type="transmembrane region" description="Helical" evidence="8">
    <location>
        <begin position="136"/>
        <end position="160"/>
    </location>
</feature>
<feature type="compositionally biased region" description="Low complexity" evidence="7">
    <location>
        <begin position="51"/>
        <end position="60"/>
    </location>
</feature>
<dbReference type="GO" id="GO:0005774">
    <property type="term" value="C:vacuolar membrane"/>
    <property type="evidence" value="ECO:0007669"/>
    <property type="project" value="UniProtKB-SubCell"/>
</dbReference>
<accession>K2RRT0</accession>
<evidence type="ECO:0000313" key="11">
    <source>
        <dbReference type="Proteomes" id="UP000007129"/>
    </source>
</evidence>
<dbReference type="InterPro" id="IPR003020">
    <property type="entry name" value="HCO3_transpt_euk"/>
</dbReference>
<sequence>MAHSDAYNLPGQRRPSRTTSDPKSRKPWQKRVPVMSWKPRPNSTDDHRLSRNNTRASARTASTRRHTKWWQIRWFRGMIHDIRRRTPFYVSDWTDAWDYRVVPATIYMYFANILPALAFSLDMFAKTDSSFGVNEVLLASVLAAVVFSLFAAQPLVIVGVTGPITVFNYTVYDIVAPHGINYFSFMCWIGLWSLVMHWFLAISNACNWLKYVTRFSCDIFGFYVAFIYLQKGIQVLTRQWEAGDTSAYLSIMISLLVLMVAYIGGVIGNSNLFHRYARKFIEDYSTPLTVIFFTGFVHIGKMRGIELLKLPTSKAFFPTTDRGWFIHFWDIDVGDVFLAIPFAILLTILFYFDHNVSSLIAQGTEFPLRKPAGFHWDLFLLGLTTGVSGLLGIPFPNGLIPQAPFHTNALCVTRTVSDDNEANKGHTRRIVDHVVEQRVSNLAQGLLTLGTMTGPLLIVLHLIPQAVLAGLFFVMGVQALEGNGITQKMLFLAKDRSLTPGSDPLRRIERRAAIWAFVALELLGFAATFAITQTIAAVGFPVFILLLIPVRTWVLPRYFSPLELSILDAPTASPFTMESCGGIHQEDFEGSTSAEDTAVEGRGASPIEDSDEAERGEAPGFLGAGGGSGQQQREEGRSVRRASFRNQEHARGDIELGDVGARR</sequence>
<evidence type="ECO:0000256" key="5">
    <source>
        <dbReference type="ARBA" id="ARBA00022989"/>
    </source>
</evidence>
<evidence type="ECO:0000256" key="1">
    <source>
        <dbReference type="ARBA" id="ARBA00004128"/>
    </source>
</evidence>
<feature type="transmembrane region" description="Helical" evidence="8">
    <location>
        <begin position="373"/>
        <end position="395"/>
    </location>
</feature>
<keyword evidence="5 8" id="KW-1133">Transmembrane helix</keyword>
<dbReference type="Pfam" id="PF00955">
    <property type="entry name" value="HCO3_cotransp"/>
    <property type="match status" value="2"/>
</dbReference>
<keyword evidence="6 8" id="KW-0472">Membrane</keyword>
<dbReference type="GO" id="GO:0000324">
    <property type="term" value="C:fungal-type vacuole"/>
    <property type="evidence" value="ECO:0007669"/>
    <property type="project" value="TreeGrafter"/>
</dbReference>
<dbReference type="HOGENOM" id="CLU_002289_7_2_1"/>
<feature type="region of interest" description="Disordered" evidence="7">
    <location>
        <begin position="1"/>
        <end position="60"/>
    </location>
</feature>
<dbReference type="eggNOG" id="KOG1172">
    <property type="taxonomic scope" value="Eukaryota"/>
</dbReference>
<comment type="subcellular location">
    <subcellularLocation>
        <location evidence="1">Vacuole membrane</location>
        <topology evidence="1">Multi-pass membrane protein</topology>
    </subcellularLocation>
</comment>
<dbReference type="GO" id="GO:0050801">
    <property type="term" value="P:monoatomic ion homeostasis"/>
    <property type="evidence" value="ECO:0007669"/>
    <property type="project" value="TreeGrafter"/>
</dbReference>
<keyword evidence="4 8" id="KW-0812">Transmembrane</keyword>
<feature type="transmembrane region" description="Helical" evidence="8">
    <location>
        <begin position="456"/>
        <end position="480"/>
    </location>
</feature>
<dbReference type="AlphaFoldDB" id="K2RRT0"/>
<comment type="caution">
    <text evidence="10">The sequence shown here is derived from an EMBL/GenBank/DDBJ whole genome shotgun (WGS) entry which is preliminary data.</text>
</comment>
<reference evidence="10 11" key="1">
    <citation type="journal article" date="2012" name="BMC Genomics">
        <title>Tools to kill: Genome of one of the most destructive plant pathogenic fungi Macrophomina phaseolina.</title>
        <authorList>
            <person name="Islam M.S."/>
            <person name="Haque M.S."/>
            <person name="Islam M.M."/>
            <person name="Emdad E.M."/>
            <person name="Halim A."/>
            <person name="Hossen Q.M.M."/>
            <person name="Hossain M.Z."/>
            <person name="Ahmed B."/>
            <person name="Rahim S."/>
            <person name="Rahman M.S."/>
            <person name="Alam M.M."/>
            <person name="Hou S."/>
            <person name="Wan X."/>
            <person name="Saito J.A."/>
            <person name="Alam M."/>
        </authorList>
    </citation>
    <scope>NUCLEOTIDE SEQUENCE [LARGE SCALE GENOMIC DNA]</scope>
    <source>
        <strain evidence="10 11">MS6</strain>
    </source>
</reference>
<dbReference type="GO" id="GO:0005886">
    <property type="term" value="C:plasma membrane"/>
    <property type="evidence" value="ECO:0007669"/>
    <property type="project" value="TreeGrafter"/>
</dbReference>
<dbReference type="InterPro" id="IPR011531">
    <property type="entry name" value="HCO3_transpt-like_TM_dom"/>
</dbReference>
<organism evidence="10 11">
    <name type="scientific">Macrophomina phaseolina (strain MS6)</name>
    <name type="common">Charcoal rot fungus</name>
    <dbReference type="NCBI Taxonomy" id="1126212"/>
    <lineage>
        <taxon>Eukaryota</taxon>
        <taxon>Fungi</taxon>
        <taxon>Dikarya</taxon>
        <taxon>Ascomycota</taxon>
        <taxon>Pezizomycotina</taxon>
        <taxon>Dothideomycetes</taxon>
        <taxon>Dothideomycetes incertae sedis</taxon>
        <taxon>Botryosphaeriales</taxon>
        <taxon>Botryosphaeriaceae</taxon>
        <taxon>Macrophomina</taxon>
    </lineage>
</organism>
<dbReference type="STRING" id="1126212.K2RRT0"/>
<dbReference type="FunFam" id="1.10.287.570:FF:000003">
    <property type="entry name" value="Anion exchange family protein"/>
    <property type="match status" value="1"/>
</dbReference>
<comment type="similarity">
    <text evidence="2">Belongs to the anion exchanger (TC 2.A.31) family.</text>
</comment>
<dbReference type="Proteomes" id="UP000007129">
    <property type="component" value="Unassembled WGS sequence"/>
</dbReference>
<evidence type="ECO:0000256" key="8">
    <source>
        <dbReference type="SAM" id="Phobius"/>
    </source>
</evidence>
<evidence type="ECO:0000256" key="2">
    <source>
        <dbReference type="ARBA" id="ARBA00010993"/>
    </source>
</evidence>
<dbReference type="EMBL" id="AHHD01000248">
    <property type="protein sequence ID" value="EKG17418.1"/>
    <property type="molecule type" value="Genomic_DNA"/>
</dbReference>
<evidence type="ECO:0000256" key="7">
    <source>
        <dbReference type="SAM" id="MobiDB-lite"/>
    </source>
</evidence>
<keyword evidence="3" id="KW-0926">Vacuole</keyword>
<proteinExistence type="inferred from homology"/>
<gene>
    <name evidence="10" type="ORF">MPH_05349</name>
</gene>
<evidence type="ECO:0000256" key="4">
    <source>
        <dbReference type="ARBA" id="ARBA00022692"/>
    </source>
</evidence>
<dbReference type="GO" id="GO:0005452">
    <property type="term" value="F:solute:inorganic anion antiporter activity"/>
    <property type="evidence" value="ECO:0007669"/>
    <property type="project" value="InterPro"/>
</dbReference>
<evidence type="ECO:0000256" key="6">
    <source>
        <dbReference type="ARBA" id="ARBA00023136"/>
    </source>
</evidence>
<feature type="transmembrane region" description="Helical" evidence="8">
    <location>
        <begin position="333"/>
        <end position="352"/>
    </location>
</feature>
<dbReference type="FunCoup" id="K2RRT0">
    <property type="interactions" value="406"/>
</dbReference>
<evidence type="ECO:0000259" key="9">
    <source>
        <dbReference type="Pfam" id="PF00955"/>
    </source>
</evidence>
<feature type="transmembrane region" description="Helical" evidence="8">
    <location>
        <begin position="180"/>
        <end position="199"/>
    </location>
</feature>
<dbReference type="PANTHER" id="PTHR11453">
    <property type="entry name" value="ANION EXCHANGE PROTEIN"/>
    <property type="match status" value="1"/>
</dbReference>
<dbReference type="InParanoid" id="K2RRT0"/>
<dbReference type="PANTHER" id="PTHR11453:SF82">
    <property type="entry name" value="BORON TRANSPORTER 1"/>
    <property type="match status" value="1"/>
</dbReference>
<feature type="transmembrane region" description="Helical" evidence="8">
    <location>
        <begin position="249"/>
        <end position="268"/>
    </location>
</feature>
<dbReference type="Gene3D" id="1.10.287.570">
    <property type="entry name" value="Helical hairpin bin"/>
    <property type="match status" value="1"/>
</dbReference>
<feature type="region of interest" description="Disordered" evidence="7">
    <location>
        <begin position="579"/>
        <end position="663"/>
    </location>
</feature>
<evidence type="ECO:0000313" key="10">
    <source>
        <dbReference type="EMBL" id="EKG17418.1"/>
    </source>
</evidence>
<dbReference type="GO" id="GO:0080139">
    <property type="term" value="F:borate efflux transmembrane transporter activity"/>
    <property type="evidence" value="ECO:0007669"/>
    <property type="project" value="TreeGrafter"/>
</dbReference>
<feature type="domain" description="Bicarbonate transporter-like transmembrane" evidence="9">
    <location>
        <begin position="246"/>
        <end position="570"/>
    </location>
</feature>